<feature type="transmembrane region" description="Helical" evidence="1">
    <location>
        <begin position="332"/>
        <end position="348"/>
    </location>
</feature>
<keyword evidence="3" id="KW-1185">Reference proteome</keyword>
<feature type="transmembrane region" description="Helical" evidence="1">
    <location>
        <begin position="447"/>
        <end position="466"/>
    </location>
</feature>
<evidence type="ECO:0008006" key="4">
    <source>
        <dbReference type="Google" id="ProtNLM"/>
    </source>
</evidence>
<dbReference type="OrthoDB" id="9768004at2"/>
<dbReference type="Proteomes" id="UP000013047">
    <property type="component" value="Unassembled WGS sequence"/>
</dbReference>
<feature type="transmembrane region" description="Helical" evidence="1">
    <location>
        <begin position="150"/>
        <end position="173"/>
    </location>
</feature>
<feature type="transmembrane region" description="Helical" evidence="1">
    <location>
        <begin position="216"/>
        <end position="233"/>
    </location>
</feature>
<keyword evidence="1" id="KW-0472">Membrane</keyword>
<feature type="transmembrane region" description="Helical" evidence="1">
    <location>
        <begin position="308"/>
        <end position="326"/>
    </location>
</feature>
<protein>
    <recommendedName>
        <fullName evidence="4">Transmembrane protein</fullName>
    </recommendedName>
</protein>
<feature type="transmembrane region" description="Helical" evidence="1">
    <location>
        <begin position="486"/>
        <end position="504"/>
    </location>
</feature>
<feature type="transmembrane region" description="Helical" evidence="1">
    <location>
        <begin position="379"/>
        <end position="401"/>
    </location>
</feature>
<name>N6Z021_9RHOO</name>
<accession>N6Z021</accession>
<feature type="transmembrane region" description="Helical" evidence="1">
    <location>
        <begin position="124"/>
        <end position="144"/>
    </location>
</feature>
<sequence length="926" mass="98541">MSSTARDTAPPPSGRSVLALGLLMSASASFQLTAFLQVSLTPSWLLPVLAAWLAQRHGVAVLRDAWPLVVLPTLGVSFGHGIGFSFGISSATLLLALVVAAAADARLRLPPLEHWLRGDTAWPAASALCLLVVSALEAGSWRVGTWRLDLLALPAVLVMLAAIRWEAVAAAAWPTAPRRYAGAFGLLVAAIGLAGLVLSGAIALGPLQLRVGSYSPAPFLAILCFGLVVLGFARARNVAGLLLAGLVLDRLLALGDMPASFAMETEWRLLDWGALFASLAAALAGRVLRPFFADGAFTPTSVRPVLRLLLAWIALLLCPLLLTGFGVSSGTAGLWLVAALAFAAGTYWRERSLVFVPPLLMFLWLLAALFAPAGGPERATGMLATLGTIGFTFALCGAFLAHSRALAALGATRAASAAQAEAIERVDLSPLAEVVEQVDRSATWRSFLVAAAPFVVVWQLFELYGFGVVVGDISEAFGTPPMLEDWHYAVAAVLALAPFAFAFWDWLDRQDRFRLLALASASIAGAIAWQVFGALLGAGLRELFGDFGDTPLEAGGILAFSVLLLGSGLLAGTDRRVARPLFLALCTLTGVAVVSALAWALGEGAVEAQELPRLLAEPVVILLICVALARFIRLRLLLAGDRPREWLFGALRDKGFWVRMAAAAGLPSSSWRLGALAGPAFWALFAARFVVYSGGVLARSWAAIGAVVILFGHLLFHAGKRLSAREMWRPRAPVAADRPILFLRGFDDDQCRYRRRPWQLLARWLDLWSFRQSLDEALVDELAQFGPVVALGRPGDTRTPFGAQRHYSADADWQQTLADAARSAQAIVLVASDSPGVQWEYALLKNEAMLDKVLLMFRPDGEHAAANRHAAEWMCPGGGSAVDAAIAAGLRPVSLRLIEGRPILAASRAANAAAGVLALRLHFKRA</sequence>
<feature type="transmembrane region" description="Helical" evidence="1">
    <location>
        <begin position="180"/>
        <end position="204"/>
    </location>
</feature>
<feature type="transmembrane region" description="Helical" evidence="1">
    <location>
        <begin position="582"/>
        <end position="602"/>
    </location>
</feature>
<comment type="caution">
    <text evidence="2">The sequence shown here is derived from an EMBL/GenBank/DDBJ whole genome shotgun (WGS) entry which is preliminary data.</text>
</comment>
<feature type="transmembrane region" description="Helical" evidence="1">
    <location>
        <begin position="43"/>
        <end position="62"/>
    </location>
</feature>
<feature type="transmembrane region" description="Helical" evidence="1">
    <location>
        <begin position="673"/>
        <end position="694"/>
    </location>
</feature>
<feature type="transmembrane region" description="Helical" evidence="1">
    <location>
        <begin position="516"/>
        <end position="540"/>
    </location>
</feature>
<dbReference type="AlphaFoldDB" id="N6Z021"/>
<dbReference type="EMBL" id="AMXF01000059">
    <property type="protein sequence ID" value="ENO97210.1"/>
    <property type="molecule type" value="Genomic_DNA"/>
</dbReference>
<proteinExistence type="predicted"/>
<reference evidence="2 3" key="1">
    <citation type="submission" date="2012-09" db="EMBL/GenBank/DDBJ databases">
        <title>Draft Genome Sequences of 6 Strains from Genus Thauera.</title>
        <authorList>
            <person name="Liu B."/>
            <person name="Shapleigh J.P."/>
            <person name="Frostegard A.H."/>
        </authorList>
    </citation>
    <scope>NUCLEOTIDE SEQUENCE [LARGE SCALE GENOMIC DNA]</scope>
    <source>
        <strain evidence="2 3">B4P</strain>
    </source>
</reference>
<keyword evidence="1" id="KW-0812">Transmembrane</keyword>
<gene>
    <name evidence="2" type="ORF">C667_10045</name>
</gene>
<keyword evidence="1" id="KW-1133">Transmembrane helix</keyword>
<evidence type="ECO:0000313" key="3">
    <source>
        <dbReference type="Proteomes" id="UP000013047"/>
    </source>
</evidence>
<feature type="transmembrane region" description="Helical" evidence="1">
    <location>
        <begin position="552"/>
        <end position="570"/>
    </location>
</feature>
<evidence type="ECO:0000256" key="1">
    <source>
        <dbReference type="SAM" id="Phobius"/>
    </source>
</evidence>
<feature type="transmembrane region" description="Helical" evidence="1">
    <location>
        <begin position="614"/>
        <end position="632"/>
    </location>
</feature>
<feature type="transmembrane region" description="Helical" evidence="1">
    <location>
        <begin position="269"/>
        <end position="288"/>
    </location>
</feature>
<feature type="transmembrane region" description="Helical" evidence="1">
    <location>
        <begin position="355"/>
        <end position="373"/>
    </location>
</feature>
<organism evidence="2 3">
    <name type="scientific">Thauera phenylacetica B4P</name>
    <dbReference type="NCBI Taxonomy" id="1234382"/>
    <lineage>
        <taxon>Bacteria</taxon>
        <taxon>Pseudomonadati</taxon>
        <taxon>Pseudomonadota</taxon>
        <taxon>Betaproteobacteria</taxon>
        <taxon>Rhodocyclales</taxon>
        <taxon>Zoogloeaceae</taxon>
        <taxon>Thauera</taxon>
    </lineage>
</organism>
<dbReference type="RefSeq" id="WP_004361894.1">
    <property type="nucleotide sequence ID" value="NZ_AMXF01000059.1"/>
</dbReference>
<evidence type="ECO:0000313" key="2">
    <source>
        <dbReference type="EMBL" id="ENO97210.1"/>
    </source>
</evidence>
<feature type="transmembrane region" description="Helical" evidence="1">
    <location>
        <begin position="700"/>
        <end position="719"/>
    </location>
</feature>